<feature type="domain" description="DUF7007" evidence="2">
    <location>
        <begin position="107"/>
        <end position="218"/>
    </location>
</feature>
<dbReference type="OrthoDB" id="5124200at2"/>
<comment type="caution">
    <text evidence="3">The sequence shown here is derived from an EMBL/GenBank/DDBJ whole genome shotgun (WGS) entry which is preliminary data.</text>
</comment>
<evidence type="ECO:0000313" key="3">
    <source>
        <dbReference type="EMBL" id="GEO85967.1"/>
    </source>
</evidence>
<feature type="region of interest" description="Disordered" evidence="1">
    <location>
        <begin position="87"/>
        <end position="110"/>
    </location>
</feature>
<evidence type="ECO:0000256" key="1">
    <source>
        <dbReference type="SAM" id="MobiDB-lite"/>
    </source>
</evidence>
<organism evidence="3 4">
    <name type="scientific">Ciceribacter naphthalenivorans</name>
    <dbReference type="NCBI Taxonomy" id="1118451"/>
    <lineage>
        <taxon>Bacteria</taxon>
        <taxon>Pseudomonadati</taxon>
        <taxon>Pseudomonadota</taxon>
        <taxon>Alphaproteobacteria</taxon>
        <taxon>Hyphomicrobiales</taxon>
        <taxon>Rhizobiaceae</taxon>
        <taxon>Ciceribacter</taxon>
    </lineage>
</organism>
<protein>
    <recommendedName>
        <fullName evidence="2">DUF7007 domain-containing protein</fullName>
    </recommendedName>
</protein>
<sequence length="295" mass="32791">MSTVPSTTEAAEALGFPGVQFGISSDGLPVALVADTAFAMMTSRGGTFSHATAWKINRPLDQWKRSDFYSFSGELADEADFRAKVAENAEHQREKQALGRREIGGNSSSPWGTAQSAHLYAEGVIFFSTASHGGFRLSPDRNAEVRADLRSSGGWYEEDEAWAIVALTFPALFTAFERRCAEQTIKDNWPQAWEAIHGTVLTPGESRTKDRHLFEREHEADWVVISTINSSHREGFVECVATMGGKRDRQSQERRFLVPKSEYDMGRFGFVIDPARHSDYDGPSDFIGWQRGNAA</sequence>
<reference evidence="3 4" key="1">
    <citation type="submission" date="2019-07" db="EMBL/GenBank/DDBJ databases">
        <title>Whole genome shotgun sequence of Rhizobium naphthalenivorans NBRC 107585.</title>
        <authorList>
            <person name="Hosoyama A."/>
            <person name="Uohara A."/>
            <person name="Ohji S."/>
            <person name="Ichikawa N."/>
        </authorList>
    </citation>
    <scope>NUCLEOTIDE SEQUENCE [LARGE SCALE GENOMIC DNA]</scope>
    <source>
        <strain evidence="3 4">NBRC 107585</strain>
    </source>
</reference>
<feature type="compositionally biased region" description="Basic and acidic residues" evidence="1">
    <location>
        <begin position="87"/>
        <end position="103"/>
    </location>
</feature>
<proteinExistence type="predicted"/>
<evidence type="ECO:0000259" key="2">
    <source>
        <dbReference type="Pfam" id="PF22653"/>
    </source>
</evidence>
<gene>
    <name evidence="3" type="ORF">RNA01_28990</name>
</gene>
<keyword evidence="4" id="KW-1185">Reference proteome</keyword>
<evidence type="ECO:0000313" key="4">
    <source>
        <dbReference type="Proteomes" id="UP000321717"/>
    </source>
</evidence>
<name>A0A512HKI9_9HYPH</name>
<accession>A0A512HKI9</accession>
<dbReference type="RefSeq" id="WP_147180929.1">
    <property type="nucleotide sequence ID" value="NZ_BJZP01000014.1"/>
</dbReference>
<dbReference type="InterPro" id="IPR054276">
    <property type="entry name" value="DUF7007"/>
</dbReference>
<dbReference type="Pfam" id="PF22653">
    <property type="entry name" value="DUF7007"/>
    <property type="match status" value="1"/>
</dbReference>
<dbReference type="Proteomes" id="UP000321717">
    <property type="component" value="Unassembled WGS sequence"/>
</dbReference>
<dbReference type="AlphaFoldDB" id="A0A512HKI9"/>
<dbReference type="EMBL" id="BJZP01000014">
    <property type="protein sequence ID" value="GEO85967.1"/>
    <property type="molecule type" value="Genomic_DNA"/>
</dbReference>